<dbReference type="GO" id="GO:0016020">
    <property type="term" value="C:membrane"/>
    <property type="evidence" value="ECO:0007669"/>
    <property type="project" value="UniProtKB-SubCell"/>
</dbReference>
<sequence>MVLRSTEHEPFYIRIKDRWCYIDEDVLKAHPGGSAITTYRNMEATDVFKAFHNGCPEAHNWLTKLSQECPTQNPSLPEDEACPRNDINLGDFNFSEEKLTDINKSFDMLRMRVHGQGLMRASALFYIRKVLEPIFMILFAFRLQYRGCYHTSAILMGVAWQQLGWLIHEFSHHQVFNKHAYNDLMGYFVGDFLQGFSVSGWKEQHNVHHAATNVVGRDGDLDLVPFYATVAENLEQYSHDSWIMTFFRWQHIHWPFMLPFLRLSWLLQSIIFVIQMPFNFYDYNRKTAVYEQVSLSLHWMWAIAQLYYLPDWTTRISFFLVSNLVGGFLLSHVVTFNHYSVQKYTVNSNIMSCFPCLQILTTRNMKPNMFIDWLWGGLNYQIEHHLFPTMPRHNLNTVMPLVKQFCEENGLPYMVDDYFTGFSLGVEQFKNVASVATKLSTKCE</sequence>
<dbReference type="PANTHER" id="PTHR19353">
    <property type="entry name" value="FATTY ACID DESATURASE 2"/>
    <property type="match status" value="1"/>
</dbReference>
<dbReference type="InterPro" id="IPR012171">
    <property type="entry name" value="Fatty_acid_desaturase"/>
</dbReference>
<feature type="transmembrane region" description="Helical" evidence="8">
    <location>
        <begin position="263"/>
        <end position="281"/>
    </location>
</feature>
<reference evidence="11" key="1">
    <citation type="submission" date="2011-07" db="EMBL/GenBank/DDBJ databases">
        <authorList>
            <consortium name="Caenorhabditis brenneri Sequencing and Analysis Consortium"/>
            <person name="Wilson R.K."/>
        </authorList>
    </citation>
    <scope>NUCLEOTIDE SEQUENCE [LARGE SCALE GENOMIC DNA]</scope>
    <source>
        <strain evidence="11">PB2801</strain>
    </source>
</reference>
<dbReference type="GO" id="GO:0016717">
    <property type="term" value="F:oxidoreductase activity, acting on paired donors, with oxidation of a pair of donors resulting in the reduction of molecular oxygen to two molecules of water"/>
    <property type="evidence" value="ECO:0007669"/>
    <property type="project" value="TreeGrafter"/>
</dbReference>
<comment type="similarity">
    <text evidence="2">Belongs to the fatty acid desaturase type 1 family.</text>
</comment>
<dbReference type="AlphaFoldDB" id="G0N4E9"/>
<dbReference type="Proteomes" id="UP000008068">
    <property type="component" value="Unassembled WGS sequence"/>
</dbReference>
<evidence type="ECO:0000256" key="1">
    <source>
        <dbReference type="ARBA" id="ARBA00004141"/>
    </source>
</evidence>
<comment type="subcellular location">
    <subcellularLocation>
        <location evidence="1">Membrane</location>
        <topology evidence="1">Multi-pass membrane protein</topology>
    </subcellularLocation>
</comment>
<dbReference type="EMBL" id="GL379837">
    <property type="protein sequence ID" value="EGT52550.1"/>
    <property type="molecule type" value="Genomic_DNA"/>
</dbReference>
<evidence type="ECO:0000313" key="10">
    <source>
        <dbReference type="EMBL" id="EGT52550.1"/>
    </source>
</evidence>
<keyword evidence="6" id="KW-0443">Lipid metabolism</keyword>
<keyword evidence="7 8" id="KW-0472">Membrane</keyword>
<dbReference type="eggNOG" id="KOG4232">
    <property type="taxonomic scope" value="Eukaryota"/>
</dbReference>
<dbReference type="InterPro" id="IPR036400">
    <property type="entry name" value="Cyt_B5-like_heme/steroid_sf"/>
</dbReference>
<keyword evidence="3 8" id="KW-0812">Transmembrane</keyword>
<keyword evidence="4 8" id="KW-1133">Transmembrane helix</keyword>
<evidence type="ECO:0000259" key="9">
    <source>
        <dbReference type="Pfam" id="PF00487"/>
    </source>
</evidence>
<evidence type="ECO:0000313" key="11">
    <source>
        <dbReference type="Proteomes" id="UP000008068"/>
    </source>
</evidence>
<dbReference type="OrthoDB" id="260091at2759"/>
<dbReference type="CDD" id="cd03506">
    <property type="entry name" value="Delta6-FADS-like"/>
    <property type="match status" value="1"/>
</dbReference>
<dbReference type="Pfam" id="PF00487">
    <property type="entry name" value="FA_desaturase"/>
    <property type="match status" value="1"/>
</dbReference>
<proteinExistence type="inferred from homology"/>
<evidence type="ECO:0000256" key="7">
    <source>
        <dbReference type="ARBA" id="ARBA00023136"/>
    </source>
</evidence>
<evidence type="ECO:0000256" key="5">
    <source>
        <dbReference type="ARBA" id="ARBA00023002"/>
    </source>
</evidence>
<dbReference type="GO" id="GO:0006629">
    <property type="term" value="P:lipid metabolic process"/>
    <property type="evidence" value="ECO:0007669"/>
    <property type="project" value="UniProtKB-KW"/>
</dbReference>
<name>G0N4E9_CAEBE</name>
<dbReference type="PANTHER" id="PTHR19353:SF88">
    <property type="entry name" value="DELTA(5) FATTY ACID DESATURASE FAT-4"/>
    <property type="match status" value="1"/>
</dbReference>
<accession>G0N4E9</accession>
<feature type="transmembrane region" description="Helical" evidence="8">
    <location>
        <begin position="293"/>
        <end position="310"/>
    </location>
</feature>
<evidence type="ECO:0000256" key="2">
    <source>
        <dbReference type="ARBA" id="ARBA00009295"/>
    </source>
</evidence>
<keyword evidence="11" id="KW-1185">Reference proteome</keyword>
<evidence type="ECO:0000256" key="4">
    <source>
        <dbReference type="ARBA" id="ARBA00022989"/>
    </source>
</evidence>
<dbReference type="OMA" id="DLVMHPF"/>
<dbReference type="InParanoid" id="G0N4E9"/>
<dbReference type="PIRSF" id="PIRSF015921">
    <property type="entry name" value="FA_sphinglp_des"/>
    <property type="match status" value="1"/>
</dbReference>
<feature type="transmembrane region" description="Helical" evidence="8">
    <location>
        <begin position="316"/>
        <end position="336"/>
    </location>
</feature>
<dbReference type="HOGENOM" id="CLU_016265_1_1_1"/>
<feature type="domain" description="Fatty acid desaturase" evidence="9">
    <location>
        <begin position="153"/>
        <end position="414"/>
    </location>
</feature>
<protein>
    <recommendedName>
        <fullName evidence="9">Fatty acid desaturase domain-containing protein</fullName>
    </recommendedName>
</protein>
<dbReference type="SUPFAM" id="SSF55856">
    <property type="entry name" value="Cytochrome b5-like heme/steroid binding domain"/>
    <property type="match status" value="1"/>
</dbReference>
<gene>
    <name evidence="10" type="ORF">CAEBREN_23772</name>
</gene>
<evidence type="ECO:0000256" key="8">
    <source>
        <dbReference type="SAM" id="Phobius"/>
    </source>
</evidence>
<keyword evidence="5" id="KW-0560">Oxidoreductase</keyword>
<organism evidence="11">
    <name type="scientific">Caenorhabditis brenneri</name>
    <name type="common">Nematode worm</name>
    <dbReference type="NCBI Taxonomy" id="135651"/>
    <lineage>
        <taxon>Eukaryota</taxon>
        <taxon>Metazoa</taxon>
        <taxon>Ecdysozoa</taxon>
        <taxon>Nematoda</taxon>
        <taxon>Chromadorea</taxon>
        <taxon>Rhabditida</taxon>
        <taxon>Rhabditina</taxon>
        <taxon>Rhabditomorpha</taxon>
        <taxon>Rhabditoidea</taxon>
        <taxon>Rhabditidae</taxon>
        <taxon>Peloderinae</taxon>
        <taxon>Caenorhabditis</taxon>
    </lineage>
</organism>
<evidence type="ECO:0000256" key="3">
    <source>
        <dbReference type="ARBA" id="ARBA00022692"/>
    </source>
</evidence>
<dbReference type="InterPro" id="IPR005804">
    <property type="entry name" value="FA_desaturase_dom"/>
</dbReference>
<dbReference type="STRING" id="135651.G0N4E9"/>
<evidence type="ECO:0000256" key="6">
    <source>
        <dbReference type="ARBA" id="ARBA00023098"/>
    </source>
</evidence>